<gene>
    <name evidence="1" type="ORF">RFH988_LOCUS31033</name>
    <name evidence="2" type="ORF">SEV965_LOCUS30271</name>
</gene>
<evidence type="ECO:0000313" key="2">
    <source>
        <dbReference type="EMBL" id="CAF1378253.1"/>
    </source>
</evidence>
<evidence type="ECO:0000313" key="1">
    <source>
        <dbReference type="EMBL" id="CAF1326633.1"/>
    </source>
</evidence>
<name>A0A815JDR3_9BILA</name>
<dbReference type="Proteomes" id="UP000663889">
    <property type="component" value="Unassembled WGS sequence"/>
</dbReference>
<dbReference type="EMBL" id="CAJNOU010003228">
    <property type="protein sequence ID" value="CAF1378253.1"/>
    <property type="molecule type" value="Genomic_DNA"/>
</dbReference>
<sequence length="95" mass="11173">MSQLFNNDTAGGYCYSTVYRIIQQYLQFKTTKDLSKSGRPRKLNNQQMKSIAFTLNNNSGISHEILSRYYNIDYRTIGRNLKQQTNIRSRKRIKA</sequence>
<reference evidence="2" key="1">
    <citation type="submission" date="2021-02" db="EMBL/GenBank/DDBJ databases">
        <authorList>
            <person name="Nowell W R."/>
        </authorList>
    </citation>
    <scope>NUCLEOTIDE SEQUENCE</scope>
</reference>
<dbReference type="SUPFAM" id="SSF46689">
    <property type="entry name" value="Homeodomain-like"/>
    <property type="match status" value="1"/>
</dbReference>
<evidence type="ECO:0000313" key="3">
    <source>
        <dbReference type="Proteomes" id="UP000663889"/>
    </source>
</evidence>
<organism evidence="2 3">
    <name type="scientific">Rotaria sordida</name>
    <dbReference type="NCBI Taxonomy" id="392033"/>
    <lineage>
        <taxon>Eukaryota</taxon>
        <taxon>Metazoa</taxon>
        <taxon>Spiralia</taxon>
        <taxon>Gnathifera</taxon>
        <taxon>Rotifera</taxon>
        <taxon>Eurotatoria</taxon>
        <taxon>Bdelloidea</taxon>
        <taxon>Philodinida</taxon>
        <taxon>Philodinidae</taxon>
        <taxon>Rotaria</taxon>
    </lineage>
</organism>
<dbReference type="InterPro" id="IPR009057">
    <property type="entry name" value="Homeodomain-like_sf"/>
</dbReference>
<protein>
    <submittedName>
        <fullName evidence="2">Uncharacterized protein</fullName>
    </submittedName>
</protein>
<dbReference type="AlphaFoldDB" id="A0A815JDR3"/>
<dbReference type="EMBL" id="CAJNOO010003243">
    <property type="protein sequence ID" value="CAF1326633.1"/>
    <property type="molecule type" value="Genomic_DNA"/>
</dbReference>
<dbReference type="Proteomes" id="UP000663882">
    <property type="component" value="Unassembled WGS sequence"/>
</dbReference>
<proteinExistence type="predicted"/>
<dbReference type="OrthoDB" id="10115764at2759"/>
<accession>A0A815JDR3</accession>
<comment type="caution">
    <text evidence="2">The sequence shown here is derived from an EMBL/GenBank/DDBJ whole genome shotgun (WGS) entry which is preliminary data.</text>
</comment>